<keyword evidence="2" id="KW-1185">Reference proteome</keyword>
<name>S5LWC9_9MOLU</name>
<dbReference type="STRING" id="1276221.SDIMI_v3c03900"/>
<dbReference type="Proteomes" id="UP000014983">
    <property type="component" value="Chromosome"/>
</dbReference>
<evidence type="ECO:0000313" key="2">
    <source>
        <dbReference type="Proteomes" id="UP000014983"/>
    </source>
</evidence>
<dbReference type="PATRIC" id="fig|1276221.3.peg.387"/>
<dbReference type="InParanoid" id="S5LWC9"/>
<proteinExistence type="predicted"/>
<reference evidence="1 2" key="1">
    <citation type="journal article" date="2013" name="Genome Biol. Evol.">
        <title>Comparison of metabolic capacities and inference of gene content evolution in mosquito-associated Spiroplasma diminutum and S. taiwanense.</title>
        <authorList>
            <person name="Lo W.S."/>
            <person name="Ku C."/>
            <person name="Chen L.L."/>
            <person name="Chang T.H."/>
            <person name="Kuo C.H."/>
        </authorList>
    </citation>
    <scope>NUCLEOTIDE SEQUENCE [LARGE SCALE GENOMIC DNA]</scope>
    <source>
        <strain evidence="1">CUAS-1</strain>
    </source>
</reference>
<dbReference type="KEGG" id="sdi:SDIMI_v3c03900"/>
<evidence type="ECO:0000313" key="1">
    <source>
        <dbReference type="EMBL" id="AGR42094.1"/>
    </source>
</evidence>
<dbReference type="OrthoDB" id="1201990at2"/>
<sequence length="140" mass="16916">MIIQIIGLPNNEIESLANYLSKKYSIPYIDISYFNKQNKTEAIRKYSEFILNNQNFIITGSMYEVIYSSFYKRDYLIWLDKDDKEKLNTFQKMNAFNMIYKEYEICKSNKIIIDSKLNLREQEKLLSSIIEKKDYEKIQR</sequence>
<dbReference type="EMBL" id="CP005076">
    <property type="protein sequence ID" value="AGR42094.1"/>
    <property type="molecule type" value="Genomic_DNA"/>
</dbReference>
<dbReference type="AlphaFoldDB" id="S5LWC9"/>
<protein>
    <submittedName>
        <fullName evidence="1">Uncharacterized protein</fullName>
    </submittedName>
</protein>
<dbReference type="RefSeq" id="WP_020836327.1">
    <property type="nucleotide sequence ID" value="NC_021833.1"/>
</dbReference>
<accession>S5LWC9</accession>
<organism evidence="1 2">
    <name type="scientific">Spiroplasma diminutum CUAS-1</name>
    <dbReference type="NCBI Taxonomy" id="1276221"/>
    <lineage>
        <taxon>Bacteria</taxon>
        <taxon>Bacillati</taxon>
        <taxon>Mycoplasmatota</taxon>
        <taxon>Mollicutes</taxon>
        <taxon>Entomoplasmatales</taxon>
        <taxon>Spiroplasmataceae</taxon>
        <taxon>Spiroplasma</taxon>
    </lineage>
</organism>
<gene>
    <name evidence="1" type="ORF">SDIMI_v3c03900</name>
</gene>
<dbReference type="HOGENOM" id="CLU_1833954_0_0_14"/>